<dbReference type="GO" id="GO:0004560">
    <property type="term" value="F:alpha-L-fucosidase activity"/>
    <property type="evidence" value="ECO:0007669"/>
    <property type="project" value="InterPro"/>
</dbReference>
<dbReference type="AlphaFoldDB" id="A0AAE3IYJ8"/>
<reference evidence="8" key="1">
    <citation type="submission" date="2022-10" db="EMBL/GenBank/DDBJ databases">
        <authorList>
            <person name="Yue Y."/>
        </authorList>
    </citation>
    <scope>NUCLEOTIDE SEQUENCE</scope>
    <source>
        <strain evidence="8">Z654</strain>
    </source>
</reference>
<sequence length="425" mass="48463">MPNTFGATPQVDQFMDMRYGLFLHWNPSSVAGHEISWSREGDKPEIYLKTRGRDVSPRVMIPAELYDSLYKYFDARDFDAPALVAKAQDWGFKYIYLTTKHHDGFSNFDTAHNSYKVTAPECPAGRDLTKELADACHEAGMAFAVYYSQPDWHHPDYRTENHQNYIDYLHAQVEELCTKYGKIAAWWFDGLGGEGNVTGRAAPEPFYKPHDPTLWDAENLIKKMRKWQPDMVINDRCAMPCDFYTPEQRVGDYNPDEAWEATITLGDQWAYSFNEVVKTPETCINNIVDCATGGGNFVLNIGPDRHGIVPPEQERVLNTVGDWMKKYGHTIYGTRGGPYPRWTWGGSTHTGTTVYLHVKRWPEKGDLLELHLGGCNVKSVEMVTPGTVNWSVEGEYLHLVLPLKYQDGLDNIVKLEFDKLPVFKG</sequence>
<comment type="caution">
    <text evidence="8">The sequence shown here is derived from an EMBL/GenBank/DDBJ whole genome shotgun (WGS) entry which is preliminary data.</text>
</comment>
<dbReference type="Gene3D" id="3.20.20.80">
    <property type="entry name" value="Glycosidases"/>
    <property type="match status" value="1"/>
</dbReference>
<evidence type="ECO:0000256" key="6">
    <source>
        <dbReference type="ARBA" id="ARBA00023295"/>
    </source>
</evidence>
<dbReference type="InterPro" id="IPR000933">
    <property type="entry name" value="Glyco_hydro_29"/>
</dbReference>
<dbReference type="GO" id="GO:0016139">
    <property type="term" value="P:glycoside catabolic process"/>
    <property type="evidence" value="ECO:0007669"/>
    <property type="project" value="TreeGrafter"/>
</dbReference>
<dbReference type="InterPro" id="IPR017853">
    <property type="entry name" value="GH"/>
</dbReference>
<proteinExistence type="inferred from homology"/>
<keyword evidence="4" id="KW-0732">Signal</keyword>
<keyword evidence="9" id="KW-1185">Reference proteome</keyword>
<keyword evidence="5" id="KW-0378">Hydrolase</keyword>
<dbReference type="PIRSF" id="PIRSF001092">
    <property type="entry name" value="Alpha-L-fucosidase"/>
    <property type="match status" value="1"/>
</dbReference>
<dbReference type="PRINTS" id="PR00741">
    <property type="entry name" value="GLHYDRLASE29"/>
</dbReference>
<organism evidence="8 9">
    <name type="scientific">Halocynthiibacter halioticoli</name>
    <dbReference type="NCBI Taxonomy" id="2986804"/>
    <lineage>
        <taxon>Bacteria</taxon>
        <taxon>Pseudomonadati</taxon>
        <taxon>Pseudomonadota</taxon>
        <taxon>Alphaproteobacteria</taxon>
        <taxon>Rhodobacterales</taxon>
        <taxon>Paracoccaceae</taxon>
        <taxon>Halocynthiibacter</taxon>
    </lineage>
</organism>
<evidence type="ECO:0000313" key="9">
    <source>
        <dbReference type="Proteomes" id="UP001208041"/>
    </source>
</evidence>
<evidence type="ECO:0000256" key="2">
    <source>
        <dbReference type="ARBA" id="ARBA00007951"/>
    </source>
</evidence>
<protein>
    <recommendedName>
        <fullName evidence="3">alpha-L-fucosidase</fullName>
        <ecNumber evidence="3">3.2.1.51</ecNumber>
    </recommendedName>
</protein>
<name>A0AAE3IYJ8_9RHOB</name>
<dbReference type="SMART" id="SM00812">
    <property type="entry name" value="Alpha_L_fucos"/>
    <property type="match status" value="1"/>
</dbReference>
<dbReference type="PANTHER" id="PTHR10030:SF37">
    <property type="entry name" value="ALPHA-L-FUCOSIDASE-RELATED"/>
    <property type="match status" value="1"/>
</dbReference>
<dbReference type="PANTHER" id="PTHR10030">
    <property type="entry name" value="ALPHA-L-FUCOSIDASE"/>
    <property type="match status" value="1"/>
</dbReference>
<dbReference type="RefSeq" id="WP_263952334.1">
    <property type="nucleotide sequence ID" value="NZ_JAOYFC010000001.1"/>
</dbReference>
<gene>
    <name evidence="8" type="ORF">OH136_02885</name>
</gene>
<evidence type="ECO:0000256" key="1">
    <source>
        <dbReference type="ARBA" id="ARBA00004071"/>
    </source>
</evidence>
<comment type="function">
    <text evidence="1">Alpha-L-fucosidase is responsible for hydrolyzing the alpha-1,6-linked fucose joined to the reducing-end N-acetylglucosamine of the carbohydrate moieties of glycoproteins.</text>
</comment>
<evidence type="ECO:0000256" key="5">
    <source>
        <dbReference type="ARBA" id="ARBA00022801"/>
    </source>
</evidence>
<dbReference type="EC" id="3.2.1.51" evidence="3"/>
<dbReference type="InterPro" id="IPR057739">
    <property type="entry name" value="Glyco_hydro_29_N"/>
</dbReference>
<dbReference type="Pfam" id="PF01120">
    <property type="entry name" value="Alpha_L_fucos"/>
    <property type="match status" value="1"/>
</dbReference>
<dbReference type="EMBL" id="JAOYFC010000001">
    <property type="protein sequence ID" value="MCV6823490.1"/>
    <property type="molecule type" value="Genomic_DNA"/>
</dbReference>
<accession>A0AAE3IYJ8</accession>
<dbReference type="GO" id="GO:0005764">
    <property type="term" value="C:lysosome"/>
    <property type="evidence" value="ECO:0007669"/>
    <property type="project" value="TreeGrafter"/>
</dbReference>
<feature type="domain" description="Glycoside hydrolase family 29 N-terminal" evidence="7">
    <location>
        <begin position="11"/>
        <end position="328"/>
    </location>
</feature>
<evidence type="ECO:0000313" key="8">
    <source>
        <dbReference type="EMBL" id="MCV6823490.1"/>
    </source>
</evidence>
<comment type="similarity">
    <text evidence="2">Belongs to the glycosyl hydrolase 29 family.</text>
</comment>
<evidence type="ECO:0000256" key="4">
    <source>
        <dbReference type="ARBA" id="ARBA00022729"/>
    </source>
</evidence>
<dbReference type="GO" id="GO:0006004">
    <property type="term" value="P:fucose metabolic process"/>
    <property type="evidence" value="ECO:0007669"/>
    <property type="project" value="InterPro"/>
</dbReference>
<dbReference type="InterPro" id="IPR016286">
    <property type="entry name" value="FUC_metazoa-typ"/>
</dbReference>
<dbReference type="SUPFAM" id="SSF51445">
    <property type="entry name" value="(Trans)glycosidases"/>
    <property type="match status" value="1"/>
</dbReference>
<evidence type="ECO:0000256" key="3">
    <source>
        <dbReference type="ARBA" id="ARBA00012662"/>
    </source>
</evidence>
<keyword evidence="6" id="KW-0326">Glycosidase</keyword>
<evidence type="ECO:0000259" key="7">
    <source>
        <dbReference type="Pfam" id="PF01120"/>
    </source>
</evidence>
<dbReference type="Proteomes" id="UP001208041">
    <property type="component" value="Unassembled WGS sequence"/>
</dbReference>